<proteinExistence type="inferred from homology"/>
<dbReference type="NCBIfam" id="NF006521">
    <property type="entry name" value="PRK08965.1-5"/>
    <property type="match status" value="1"/>
</dbReference>
<protein>
    <submittedName>
        <fullName evidence="8">Na+/H+ antiporter subunit E</fullName>
    </submittedName>
</protein>
<dbReference type="Pfam" id="PF01899">
    <property type="entry name" value="MNHE"/>
    <property type="match status" value="1"/>
</dbReference>
<dbReference type="RefSeq" id="WP_120690344.1">
    <property type="nucleotide sequence ID" value="NZ_RAZT01000013.1"/>
</dbReference>
<evidence type="ECO:0000256" key="7">
    <source>
        <dbReference type="SAM" id="Phobius"/>
    </source>
</evidence>
<dbReference type="InterPro" id="IPR002758">
    <property type="entry name" value="Cation_antiport_E"/>
</dbReference>
<sequence length="201" mass="22075">MTGGSGRTSGRPAGRLRGRAATWRDQGVAFGWLVLIWNLLWGQFTWGNLLGGVLVGAVVLVFFPLPPVTFGGRLRPRALLVLVARFVVELVVASVRVARIAVQPGFQPRSAIIAVPLRVRTDLNLALTAELVSLVPGTLILEVDREAGVLYLHVLDVRRPQDLADNRARVLEIERRIVRAVGSAAEVRRLDSEPDEREKKP</sequence>
<evidence type="ECO:0000313" key="9">
    <source>
        <dbReference type="Proteomes" id="UP000275865"/>
    </source>
</evidence>
<dbReference type="GO" id="GO:0005886">
    <property type="term" value="C:plasma membrane"/>
    <property type="evidence" value="ECO:0007669"/>
    <property type="project" value="UniProtKB-SubCell"/>
</dbReference>
<evidence type="ECO:0000256" key="5">
    <source>
        <dbReference type="ARBA" id="ARBA00022989"/>
    </source>
</evidence>
<feature type="transmembrane region" description="Helical" evidence="7">
    <location>
        <begin position="78"/>
        <end position="98"/>
    </location>
</feature>
<reference evidence="8 9" key="1">
    <citation type="submission" date="2018-09" db="EMBL/GenBank/DDBJ databases">
        <title>Micromonospora sp. nov. MS1-9, isolated from a root of Musa sp.</title>
        <authorList>
            <person name="Kuncharoen N."/>
            <person name="Kudo T."/>
            <person name="Ohkuma M."/>
            <person name="Yuki M."/>
            <person name="Tanasupawat S."/>
        </authorList>
    </citation>
    <scope>NUCLEOTIDE SEQUENCE [LARGE SCALE GENOMIC DNA]</scope>
    <source>
        <strain evidence="8 9">MS1-9</strain>
    </source>
</reference>
<evidence type="ECO:0000256" key="3">
    <source>
        <dbReference type="ARBA" id="ARBA00022475"/>
    </source>
</evidence>
<feature type="transmembrane region" description="Helical" evidence="7">
    <location>
        <begin position="46"/>
        <end position="66"/>
    </location>
</feature>
<accession>A0A3A9Y4X9</accession>
<evidence type="ECO:0000256" key="4">
    <source>
        <dbReference type="ARBA" id="ARBA00022692"/>
    </source>
</evidence>
<evidence type="ECO:0000313" key="8">
    <source>
        <dbReference type="EMBL" id="RKN28874.1"/>
    </source>
</evidence>
<comment type="caution">
    <text evidence="8">The sequence shown here is derived from an EMBL/GenBank/DDBJ whole genome shotgun (WGS) entry which is preliminary data.</text>
</comment>
<keyword evidence="6 7" id="KW-0472">Membrane</keyword>
<dbReference type="Proteomes" id="UP000275865">
    <property type="component" value="Unassembled WGS sequence"/>
</dbReference>
<keyword evidence="5 7" id="KW-1133">Transmembrane helix</keyword>
<keyword evidence="4 7" id="KW-0812">Transmembrane</keyword>
<feature type="transmembrane region" description="Helical" evidence="7">
    <location>
        <begin position="21"/>
        <end position="40"/>
    </location>
</feature>
<keyword evidence="3" id="KW-1003">Cell membrane</keyword>
<evidence type="ECO:0000256" key="1">
    <source>
        <dbReference type="ARBA" id="ARBA00004651"/>
    </source>
</evidence>
<evidence type="ECO:0000256" key="6">
    <source>
        <dbReference type="ARBA" id="ARBA00023136"/>
    </source>
</evidence>
<dbReference type="PANTHER" id="PTHR34584:SF1">
    <property type="entry name" value="NA(+)_H(+) ANTIPORTER SUBUNIT E1"/>
    <property type="match status" value="1"/>
</dbReference>
<organism evidence="8 9">
    <name type="scientific">Micromonospora musae</name>
    <dbReference type="NCBI Taxonomy" id="1894970"/>
    <lineage>
        <taxon>Bacteria</taxon>
        <taxon>Bacillati</taxon>
        <taxon>Actinomycetota</taxon>
        <taxon>Actinomycetes</taxon>
        <taxon>Micromonosporales</taxon>
        <taxon>Micromonosporaceae</taxon>
        <taxon>Micromonospora</taxon>
    </lineage>
</organism>
<comment type="similarity">
    <text evidence="2">Belongs to the CPA3 antiporters (TC 2.A.63) subunit E family.</text>
</comment>
<gene>
    <name evidence="8" type="ORF">D7044_24770</name>
</gene>
<evidence type="ECO:0000256" key="2">
    <source>
        <dbReference type="ARBA" id="ARBA00006228"/>
    </source>
</evidence>
<name>A0A3A9Y4X9_9ACTN</name>
<dbReference type="PANTHER" id="PTHR34584">
    <property type="entry name" value="NA(+)/H(+) ANTIPORTER SUBUNIT E1"/>
    <property type="match status" value="1"/>
</dbReference>
<comment type="subcellular location">
    <subcellularLocation>
        <location evidence="1">Cell membrane</location>
        <topology evidence="1">Multi-pass membrane protein</topology>
    </subcellularLocation>
</comment>
<dbReference type="GO" id="GO:0008324">
    <property type="term" value="F:monoatomic cation transmembrane transporter activity"/>
    <property type="evidence" value="ECO:0007669"/>
    <property type="project" value="InterPro"/>
</dbReference>
<dbReference type="EMBL" id="RAZT01000013">
    <property type="protein sequence ID" value="RKN28874.1"/>
    <property type="molecule type" value="Genomic_DNA"/>
</dbReference>
<dbReference type="AlphaFoldDB" id="A0A3A9Y4X9"/>